<dbReference type="InterPro" id="IPR023090">
    <property type="entry name" value="UPF0702_alpha/beta_dom_sf"/>
</dbReference>
<evidence type="ECO:0000256" key="3">
    <source>
        <dbReference type="ARBA" id="ARBA00022475"/>
    </source>
</evidence>
<gene>
    <name evidence="9" type="ORF">D3Y59_15900</name>
</gene>
<reference evidence="9 10" key="1">
    <citation type="submission" date="2018-09" db="EMBL/GenBank/DDBJ databases">
        <title>Hymenobacter medium sp. nov., isolated from R2A medium.</title>
        <authorList>
            <person name="Yingchao G."/>
        </authorList>
    </citation>
    <scope>NUCLEOTIDE SEQUENCE [LARGE SCALE GENOMIC DNA]</scope>
    <source>
        <strain evidence="10">sh-6</strain>
    </source>
</reference>
<evidence type="ECO:0000313" key="9">
    <source>
        <dbReference type="EMBL" id="AYA38400.1"/>
    </source>
</evidence>
<dbReference type="AlphaFoldDB" id="A0A3B7R4Y9"/>
<dbReference type="OrthoDB" id="9793799at2"/>
<sequence length="168" mass="17891">MKQLLNDLLGLQATAESISPLQMSLRAVVVFVVALLLLRLSGKRTFGSTYSFDVVLKIIIGSVLGRAVVAASPFGATLLACAVMVGLHRLVASATYRSSALGRLVKGKAVVLAENGELRHDNMRAHNITEHDLQEGVRSAANTDDITQLATVRLERDGGITAVKKAND</sequence>
<evidence type="ECO:0000313" key="10">
    <source>
        <dbReference type="Proteomes" id="UP000262802"/>
    </source>
</evidence>
<dbReference type="GO" id="GO:0005886">
    <property type="term" value="C:plasma membrane"/>
    <property type="evidence" value="ECO:0007669"/>
    <property type="project" value="UniProtKB-SubCell"/>
</dbReference>
<dbReference type="Gene3D" id="3.30.240.20">
    <property type="entry name" value="bsu07140 like domains"/>
    <property type="match status" value="1"/>
</dbReference>
<keyword evidence="10" id="KW-1185">Reference proteome</keyword>
<comment type="similarity">
    <text evidence="2">Belongs to the UPF0702 family.</text>
</comment>
<dbReference type="Pfam" id="PF04239">
    <property type="entry name" value="DUF421"/>
    <property type="match status" value="1"/>
</dbReference>
<evidence type="ECO:0000259" key="8">
    <source>
        <dbReference type="Pfam" id="PF04239"/>
    </source>
</evidence>
<comment type="subcellular location">
    <subcellularLocation>
        <location evidence="1">Cell membrane</location>
        <topology evidence="1">Multi-pass membrane protein</topology>
    </subcellularLocation>
</comment>
<evidence type="ECO:0000256" key="5">
    <source>
        <dbReference type="ARBA" id="ARBA00022989"/>
    </source>
</evidence>
<dbReference type="Proteomes" id="UP000262802">
    <property type="component" value="Chromosome"/>
</dbReference>
<organism evidence="9 10">
    <name type="scientific">Hymenobacter oligotrophus</name>
    <dbReference type="NCBI Taxonomy" id="2319843"/>
    <lineage>
        <taxon>Bacteria</taxon>
        <taxon>Pseudomonadati</taxon>
        <taxon>Bacteroidota</taxon>
        <taxon>Cytophagia</taxon>
        <taxon>Cytophagales</taxon>
        <taxon>Hymenobacteraceae</taxon>
        <taxon>Hymenobacter</taxon>
    </lineage>
</organism>
<dbReference type="RefSeq" id="WP_119445947.1">
    <property type="nucleotide sequence ID" value="NZ_CP032317.1"/>
</dbReference>
<keyword evidence="4 7" id="KW-0812">Transmembrane</keyword>
<keyword evidence="3" id="KW-1003">Cell membrane</keyword>
<evidence type="ECO:0000256" key="6">
    <source>
        <dbReference type="ARBA" id="ARBA00023136"/>
    </source>
</evidence>
<evidence type="ECO:0000256" key="4">
    <source>
        <dbReference type="ARBA" id="ARBA00022692"/>
    </source>
</evidence>
<evidence type="ECO:0000256" key="7">
    <source>
        <dbReference type="SAM" id="Phobius"/>
    </source>
</evidence>
<keyword evidence="5 7" id="KW-1133">Transmembrane helix</keyword>
<keyword evidence="6 7" id="KW-0472">Membrane</keyword>
<name>A0A3B7R4Y9_9BACT</name>
<feature type="domain" description="YetF C-terminal" evidence="8">
    <location>
        <begin position="98"/>
        <end position="167"/>
    </location>
</feature>
<accession>A0A3B7R4Y9</accession>
<evidence type="ECO:0000256" key="2">
    <source>
        <dbReference type="ARBA" id="ARBA00006448"/>
    </source>
</evidence>
<dbReference type="InterPro" id="IPR007353">
    <property type="entry name" value="DUF421"/>
</dbReference>
<dbReference type="EMBL" id="CP032317">
    <property type="protein sequence ID" value="AYA38400.1"/>
    <property type="molecule type" value="Genomic_DNA"/>
</dbReference>
<feature type="transmembrane region" description="Helical" evidence="7">
    <location>
        <begin position="74"/>
        <end position="96"/>
    </location>
</feature>
<dbReference type="KEGG" id="hyh:D3Y59_15900"/>
<feature type="transmembrane region" description="Helical" evidence="7">
    <location>
        <begin position="20"/>
        <end position="38"/>
    </location>
</feature>
<dbReference type="PANTHER" id="PTHR34582:SF6">
    <property type="entry name" value="UPF0702 TRANSMEMBRANE PROTEIN YCAP"/>
    <property type="match status" value="1"/>
</dbReference>
<evidence type="ECO:0000256" key="1">
    <source>
        <dbReference type="ARBA" id="ARBA00004651"/>
    </source>
</evidence>
<dbReference type="PANTHER" id="PTHR34582">
    <property type="entry name" value="UPF0702 TRANSMEMBRANE PROTEIN YCAP"/>
    <property type="match status" value="1"/>
</dbReference>
<proteinExistence type="inferred from homology"/>
<protein>
    <submittedName>
        <fullName evidence="9">DUF421 domain-containing protein</fullName>
    </submittedName>
</protein>